<dbReference type="EMBL" id="AMGX01000016">
    <property type="protein sequence ID" value="EXJ67455.1"/>
    <property type="molecule type" value="Genomic_DNA"/>
</dbReference>
<accession>W9WR47</accession>
<keyword evidence="2" id="KW-1185">Reference proteome</keyword>
<gene>
    <name evidence="1" type="ORF">A1O5_09468</name>
</gene>
<dbReference type="PANTHER" id="PTHR39596">
    <property type="match status" value="1"/>
</dbReference>
<organism evidence="1 2">
    <name type="scientific">Cladophialophora psammophila CBS 110553</name>
    <dbReference type="NCBI Taxonomy" id="1182543"/>
    <lineage>
        <taxon>Eukaryota</taxon>
        <taxon>Fungi</taxon>
        <taxon>Dikarya</taxon>
        <taxon>Ascomycota</taxon>
        <taxon>Pezizomycotina</taxon>
        <taxon>Eurotiomycetes</taxon>
        <taxon>Chaetothyriomycetidae</taxon>
        <taxon>Chaetothyriales</taxon>
        <taxon>Herpotrichiellaceae</taxon>
        <taxon>Cladophialophora</taxon>
    </lineage>
</organism>
<dbReference type="PANTHER" id="PTHR39596:SF2">
    <property type="entry name" value="HET DOMAIN PROTEIN (AFU_ORTHOLOGUE AFUA_1G17550)-RELATED"/>
    <property type="match status" value="1"/>
</dbReference>
<protein>
    <submittedName>
        <fullName evidence="1">Uncharacterized protein</fullName>
    </submittedName>
</protein>
<dbReference type="GeneID" id="19194164"/>
<dbReference type="Proteomes" id="UP000019471">
    <property type="component" value="Unassembled WGS sequence"/>
</dbReference>
<dbReference type="AlphaFoldDB" id="W9WR47"/>
<dbReference type="RefSeq" id="XP_007748237.1">
    <property type="nucleotide sequence ID" value="XM_007750047.1"/>
</dbReference>
<proteinExistence type="predicted"/>
<sequence>MDHLFDDEDLQATGLKLPTTAWLGFDHDTTQSYGVVDFETYPLLRGWTQAELLDLTFGRLSRSVSYTLSMLQSWFTLGFLEATFRQRFRTRDFVSGDQVFRTRFLRQFTKEKIGEVYDMPDAEVVQFLEALDEAQKMVYQWTVKLELQGNKTSKDLKEERIAPTMRLCTLIGEAIRHFQDVSSMICLSWLKREGPSWRYSDLNRNLLIQQLVKKGWCPSTFELLFKTSHSTIELAALLEAKDLKSGRHQGCTKNSCIAYQLLEETYQTSHVDSSCACSFIAAPPHRLATILRQGEVPVLNLDALLDDSNEETVTSLKGKANVIAFSHVWSDGPRQPC</sequence>
<name>W9WR47_9EURO</name>
<dbReference type="STRING" id="1182543.W9WR47"/>
<reference evidence="1 2" key="1">
    <citation type="submission" date="2013-03" db="EMBL/GenBank/DDBJ databases">
        <title>The Genome Sequence of Cladophialophora psammophila CBS 110553.</title>
        <authorList>
            <consortium name="The Broad Institute Genomics Platform"/>
            <person name="Cuomo C."/>
            <person name="de Hoog S."/>
            <person name="Gorbushina A."/>
            <person name="Walker B."/>
            <person name="Young S.K."/>
            <person name="Zeng Q."/>
            <person name="Gargeya S."/>
            <person name="Fitzgerald M."/>
            <person name="Haas B."/>
            <person name="Abouelleil A."/>
            <person name="Allen A.W."/>
            <person name="Alvarado L."/>
            <person name="Arachchi H.M."/>
            <person name="Berlin A.M."/>
            <person name="Chapman S.B."/>
            <person name="Gainer-Dewar J."/>
            <person name="Goldberg J."/>
            <person name="Griggs A."/>
            <person name="Gujja S."/>
            <person name="Hansen M."/>
            <person name="Howarth C."/>
            <person name="Imamovic A."/>
            <person name="Ireland A."/>
            <person name="Larimer J."/>
            <person name="McCowan C."/>
            <person name="Murphy C."/>
            <person name="Pearson M."/>
            <person name="Poon T.W."/>
            <person name="Priest M."/>
            <person name="Roberts A."/>
            <person name="Saif S."/>
            <person name="Shea T."/>
            <person name="Sisk P."/>
            <person name="Sykes S."/>
            <person name="Wortman J."/>
            <person name="Nusbaum C."/>
            <person name="Birren B."/>
        </authorList>
    </citation>
    <scope>NUCLEOTIDE SEQUENCE [LARGE SCALE GENOMIC DNA]</scope>
    <source>
        <strain evidence="1 2">CBS 110553</strain>
    </source>
</reference>
<dbReference type="HOGENOM" id="CLU_823879_0_0_1"/>
<comment type="caution">
    <text evidence="1">The sequence shown here is derived from an EMBL/GenBank/DDBJ whole genome shotgun (WGS) entry which is preliminary data.</text>
</comment>
<evidence type="ECO:0000313" key="2">
    <source>
        <dbReference type="Proteomes" id="UP000019471"/>
    </source>
</evidence>
<evidence type="ECO:0000313" key="1">
    <source>
        <dbReference type="EMBL" id="EXJ67455.1"/>
    </source>
</evidence>